<evidence type="ECO:0000313" key="1">
    <source>
        <dbReference type="EMBL" id="QBK88380.1"/>
    </source>
</evidence>
<sequence length="310" mass="36274">MNKKHQCECCNYSTNVLSNYHRHNRTKRHQLNNEKYSNPNLLKNNKILLKNNKICCDTTKKFDCDYCKKDLTSKRNVEQHYKICKEYIKHIAIKEKDDIIQELTVDNKLKTKELELKIKELEAFKKSEKEYFNIIKSLANNSNTGTGGTVNINNPTINNNNTYGIYYVMRNFKDALNFEDVMKPALTNEEIDYTRENGAASGCYKILYDRCVNGIAVENRPFHCTDLARQKYILHTENDWKVDNKGEMILNKTCPKIQKLYQGDKNIDAMDPEEVNDYINDAEQISCLYKNRKKIISTLAGKTYLKNNMK</sequence>
<dbReference type="EMBL" id="MK500388">
    <property type="protein sequence ID" value="QBK88380.1"/>
    <property type="molecule type" value="Genomic_DNA"/>
</dbReference>
<proteinExistence type="predicted"/>
<protein>
    <recommendedName>
        <fullName evidence="2">C2H2-type domain-containing protein</fullName>
    </recommendedName>
</protein>
<name>A0A481YZE8_9VIRU</name>
<reference evidence="1" key="1">
    <citation type="journal article" date="2019" name="MBio">
        <title>Virus Genomes from Deep Sea Sediments Expand the Ocean Megavirome and Support Independent Origins of Viral Gigantism.</title>
        <authorList>
            <person name="Backstrom D."/>
            <person name="Yutin N."/>
            <person name="Jorgensen S.L."/>
            <person name="Dharamshi J."/>
            <person name="Homa F."/>
            <person name="Zaremba-Niedwiedzka K."/>
            <person name="Spang A."/>
            <person name="Wolf Y.I."/>
            <person name="Koonin E.V."/>
            <person name="Ettema T.J."/>
        </authorList>
    </citation>
    <scope>NUCLEOTIDE SEQUENCE</scope>
</reference>
<gene>
    <name evidence="1" type="ORF">LCMiAC01_00440</name>
</gene>
<accession>A0A481YZE8</accession>
<organism evidence="1">
    <name type="scientific">Mimivirus LCMiAC01</name>
    <dbReference type="NCBI Taxonomy" id="2506608"/>
    <lineage>
        <taxon>Viruses</taxon>
        <taxon>Varidnaviria</taxon>
        <taxon>Bamfordvirae</taxon>
        <taxon>Nucleocytoviricota</taxon>
        <taxon>Megaviricetes</taxon>
        <taxon>Imitervirales</taxon>
        <taxon>Mimiviridae</taxon>
        <taxon>Klosneuvirinae</taxon>
    </lineage>
</organism>
<evidence type="ECO:0008006" key="2">
    <source>
        <dbReference type="Google" id="ProtNLM"/>
    </source>
</evidence>